<reference evidence="2 3" key="1">
    <citation type="submission" date="2018-04" db="EMBL/GenBank/DDBJ databases">
        <authorList>
            <person name="Zhang X."/>
            <person name="Yuan J."/>
            <person name="Li F."/>
            <person name="Xiang J."/>
        </authorList>
    </citation>
    <scope>NUCLEOTIDE SEQUENCE [LARGE SCALE GENOMIC DNA]</scope>
    <source>
        <tissue evidence="2">Muscle</tissue>
    </source>
</reference>
<evidence type="ECO:0000256" key="1">
    <source>
        <dbReference type="SAM" id="SignalP"/>
    </source>
</evidence>
<dbReference type="OrthoDB" id="6341771at2759"/>
<evidence type="ECO:0000313" key="3">
    <source>
        <dbReference type="Proteomes" id="UP000283509"/>
    </source>
</evidence>
<gene>
    <name evidence="2" type="ORF">C7M84_009408</name>
</gene>
<feature type="chain" id="PRO_5018650843" evidence="1">
    <location>
        <begin position="25"/>
        <end position="209"/>
    </location>
</feature>
<keyword evidence="3" id="KW-1185">Reference proteome</keyword>
<proteinExistence type="predicted"/>
<dbReference type="EMBL" id="QCYY01002192">
    <property type="protein sequence ID" value="ROT72218.1"/>
    <property type="molecule type" value="Genomic_DNA"/>
</dbReference>
<protein>
    <submittedName>
        <fullName evidence="2">Uncharacterized protein</fullName>
    </submittedName>
</protein>
<keyword evidence="1" id="KW-0732">Signal</keyword>
<accession>A0A3R7Q9R5</accession>
<name>A0A3R7Q9R5_PENVA</name>
<comment type="caution">
    <text evidence="2">The sequence shown here is derived from an EMBL/GenBank/DDBJ whole genome shotgun (WGS) entry which is preliminary data.</text>
</comment>
<feature type="signal peptide" evidence="1">
    <location>
        <begin position="1"/>
        <end position="24"/>
    </location>
</feature>
<evidence type="ECO:0000313" key="2">
    <source>
        <dbReference type="EMBL" id="ROT72218.1"/>
    </source>
</evidence>
<dbReference type="Proteomes" id="UP000283509">
    <property type="component" value="Unassembled WGS sequence"/>
</dbReference>
<organism evidence="2 3">
    <name type="scientific">Penaeus vannamei</name>
    <name type="common">Whiteleg shrimp</name>
    <name type="synonym">Litopenaeus vannamei</name>
    <dbReference type="NCBI Taxonomy" id="6689"/>
    <lineage>
        <taxon>Eukaryota</taxon>
        <taxon>Metazoa</taxon>
        <taxon>Ecdysozoa</taxon>
        <taxon>Arthropoda</taxon>
        <taxon>Crustacea</taxon>
        <taxon>Multicrustacea</taxon>
        <taxon>Malacostraca</taxon>
        <taxon>Eumalacostraca</taxon>
        <taxon>Eucarida</taxon>
        <taxon>Decapoda</taxon>
        <taxon>Dendrobranchiata</taxon>
        <taxon>Penaeoidea</taxon>
        <taxon>Penaeidae</taxon>
        <taxon>Penaeus</taxon>
    </lineage>
</organism>
<reference evidence="2 3" key="2">
    <citation type="submission" date="2019-01" db="EMBL/GenBank/DDBJ databases">
        <title>The decoding of complex shrimp genome reveals the adaptation for benthos swimmer, frequently molting mechanism and breeding impact on genome.</title>
        <authorList>
            <person name="Sun Y."/>
            <person name="Gao Y."/>
            <person name="Yu Y."/>
        </authorList>
    </citation>
    <scope>NUCLEOTIDE SEQUENCE [LARGE SCALE GENOMIC DNA]</scope>
    <source>
        <tissue evidence="2">Muscle</tissue>
    </source>
</reference>
<sequence>MRVLWTCLLPLLLAGVGLMQVVAGSDCEPNEFCDRKNGSCYWKDEMACNGSSFSYGCSGKGCACCVTDPTVCIERNFCAKRNGTCIPKTQNCSGEVLLEGCQSDTCHCCVENPVDPDVECEPKDCANYNGTCFERGKAPCNGTIYSRGCKSVFCACCVPDTSICIAKPSCDGECRKVSEGCDGTVVEDACHGTDCQCCVEDDDGEGEDY</sequence>
<dbReference type="AlphaFoldDB" id="A0A3R7Q9R5"/>